<keyword evidence="2" id="KW-1185">Reference proteome</keyword>
<proteinExistence type="predicted"/>
<dbReference type="AlphaFoldDB" id="A0A5C6MCZ1"/>
<evidence type="ECO:0000313" key="1">
    <source>
        <dbReference type="EMBL" id="TWW53026.1"/>
    </source>
</evidence>
<evidence type="ECO:0008006" key="3">
    <source>
        <dbReference type="Google" id="ProtNLM"/>
    </source>
</evidence>
<feature type="non-terminal residue" evidence="1">
    <location>
        <position position="192"/>
    </location>
</feature>
<evidence type="ECO:0000313" key="2">
    <source>
        <dbReference type="Proteomes" id="UP000324091"/>
    </source>
</evidence>
<dbReference type="Proteomes" id="UP000324091">
    <property type="component" value="Unassembled WGS sequence"/>
</dbReference>
<organism evidence="1 2">
    <name type="scientific">Takifugu flavidus</name>
    <name type="common">sansaifugu</name>
    <dbReference type="NCBI Taxonomy" id="433684"/>
    <lineage>
        <taxon>Eukaryota</taxon>
        <taxon>Metazoa</taxon>
        <taxon>Chordata</taxon>
        <taxon>Craniata</taxon>
        <taxon>Vertebrata</taxon>
        <taxon>Euteleostomi</taxon>
        <taxon>Actinopterygii</taxon>
        <taxon>Neopterygii</taxon>
        <taxon>Teleostei</taxon>
        <taxon>Neoteleostei</taxon>
        <taxon>Acanthomorphata</taxon>
        <taxon>Eupercaria</taxon>
        <taxon>Tetraodontiformes</taxon>
        <taxon>Tetradontoidea</taxon>
        <taxon>Tetraodontidae</taxon>
        <taxon>Takifugu</taxon>
    </lineage>
</organism>
<dbReference type="EMBL" id="RHFK02000842">
    <property type="protein sequence ID" value="TWW53026.1"/>
    <property type="molecule type" value="Genomic_DNA"/>
</dbReference>
<reference evidence="1 2" key="1">
    <citation type="submission" date="2019-04" db="EMBL/GenBank/DDBJ databases">
        <title>Chromosome genome assembly for Takifugu flavidus.</title>
        <authorList>
            <person name="Xiao S."/>
        </authorList>
    </citation>
    <scope>NUCLEOTIDE SEQUENCE [LARGE SCALE GENOMIC DNA]</scope>
    <source>
        <strain evidence="1">HTHZ2018</strain>
        <tissue evidence="1">Muscle</tissue>
    </source>
</reference>
<gene>
    <name evidence="1" type="ORF">D4764_0169970</name>
</gene>
<comment type="caution">
    <text evidence="1">The sequence shown here is derived from an EMBL/GenBank/DDBJ whole genome shotgun (WGS) entry which is preliminary data.</text>
</comment>
<accession>A0A5C6MCZ1</accession>
<sequence length="192" mass="20890">MLPLGDVIRSHGISFHSYADDTQLYIAVAPGDTGPVDALFNCILDIQSWMAENFLQLNQDQTEVLVIGPEVLQFLAPVFPHGGLPGWEMFPVYHWGCCPVDSSGLGVRGLCALVWSLRSVRVGVVFVAVPPVVTDRDLPRPGGPPKVASPSPQVFKFIEVNHRNQYKPKTLVWWEESGGGVSLDSALQLGGN</sequence>
<name>A0A5C6MCZ1_9TELE</name>
<protein>
    <recommendedName>
        <fullName evidence="3">Reverse transcriptase domain-containing protein</fullName>
    </recommendedName>
</protein>